<evidence type="ECO:0000313" key="2">
    <source>
        <dbReference type="Proteomes" id="UP000663866"/>
    </source>
</evidence>
<gene>
    <name evidence="1" type="ORF">OVN521_LOCUS48533</name>
</gene>
<proteinExistence type="predicted"/>
<protein>
    <submittedName>
        <fullName evidence="1">Uncharacterized protein</fullName>
    </submittedName>
</protein>
<dbReference type="AlphaFoldDB" id="A0A821II35"/>
<keyword evidence="2" id="KW-1185">Reference proteome</keyword>
<comment type="caution">
    <text evidence="1">The sequence shown here is derived from an EMBL/GenBank/DDBJ whole genome shotgun (WGS) entry which is preliminary data.</text>
</comment>
<dbReference type="Proteomes" id="UP000663866">
    <property type="component" value="Unassembled WGS sequence"/>
</dbReference>
<feature type="non-terminal residue" evidence="1">
    <location>
        <position position="80"/>
    </location>
</feature>
<feature type="non-terminal residue" evidence="1">
    <location>
        <position position="1"/>
    </location>
</feature>
<name>A0A821II35_9BILA</name>
<accession>A0A821II35</accession>
<reference evidence="1" key="1">
    <citation type="submission" date="2021-02" db="EMBL/GenBank/DDBJ databases">
        <authorList>
            <person name="Nowell W R."/>
        </authorList>
    </citation>
    <scope>NUCLEOTIDE SEQUENCE</scope>
</reference>
<evidence type="ECO:0000313" key="1">
    <source>
        <dbReference type="EMBL" id="CAF4705040.1"/>
    </source>
</evidence>
<sequence>WNLKDNYVRLWSDLLLLGFIDNRQNNRRIIERYLNLLIRSDQDSLPIEQIKQYANIGRQILKKFPLVPEQDERQQQQSDE</sequence>
<organism evidence="1 2">
    <name type="scientific">Rotaria magnacalcarata</name>
    <dbReference type="NCBI Taxonomy" id="392030"/>
    <lineage>
        <taxon>Eukaryota</taxon>
        <taxon>Metazoa</taxon>
        <taxon>Spiralia</taxon>
        <taxon>Gnathifera</taxon>
        <taxon>Rotifera</taxon>
        <taxon>Eurotatoria</taxon>
        <taxon>Bdelloidea</taxon>
        <taxon>Philodinida</taxon>
        <taxon>Philodinidae</taxon>
        <taxon>Rotaria</taxon>
    </lineage>
</organism>
<dbReference type="EMBL" id="CAJOBG010101502">
    <property type="protein sequence ID" value="CAF4705040.1"/>
    <property type="molecule type" value="Genomic_DNA"/>
</dbReference>